<keyword evidence="2" id="KW-1185">Reference proteome</keyword>
<dbReference type="AlphaFoldDB" id="A0A4S8LMU1"/>
<dbReference type="EMBL" id="ML179331">
    <property type="protein sequence ID" value="THU90564.1"/>
    <property type="molecule type" value="Genomic_DNA"/>
</dbReference>
<sequence length="111" mass="11324">MLAITNSAGNSTDTVMVDIVPNTVDHITLETVSWKSGKGSGTLTVIASTDNLSAMLFVSVRATNPDVSTLAMTSLGSGRWQALVSMRPAPATVTVTSNLGGFASTATIAHG</sequence>
<dbReference type="Proteomes" id="UP000297245">
    <property type="component" value="Unassembled WGS sequence"/>
</dbReference>
<name>A0A4S8LMU1_DENBC</name>
<dbReference type="OrthoDB" id="2867600at2759"/>
<organism evidence="1 2">
    <name type="scientific">Dendrothele bispora (strain CBS 962.96)</name>
    <dbReference type="NCBI Taxonomy" id="1314807"/>
    <lineage>
        <taxon>Eukaryota</taxon>
        <taxon>Fungi</taxon>
        <taxon>Dikarya</taxon>
        <taxon>Basidiomycota</taxon>
        <taxon>Agaricomycotina</taxon>
        <taxon>Agaricomycetes</taxon>
        <taxon>Agaricomycetidae</taxon>
        <taxon>Agaricales</taxon>
        <taxon>Agaricales incertae sedis</taxon>
        <taxon>Dendrothele</taxon>
    </lineage>
</organism>
<proteinExistence type="predicted"/>
<gene>
    <name evidence="1" type="ORF">K435DRAFT_675871</name>
</gene>
<evidence type="ECO:0000313" key="1">
    <source>
        <dbReference type="EMBL" id="THU90564.1"/>
    </source>
</evidence>
<protein>
    <submittedName>
        <fullName evidence="1">Uncharacterized protein</fullName>
    </submittedName>
</protein>
<reference evidence="1 2" key="1">
    <citation type="journal article" date="2019" name="Nat. Ecol. Evol.">
        <title>Megaphylogeny resolves global patterns of mushroom evolution.</title>
        <authorList>
            <person name="Varga T."/>
            <person name="Krizsan K."/>
            <person name="Foldi C."/>
            <person name="Dima B."/>
            <person name="Sanchez-Garcia M."/>
            <person name="Sanchez-Ramirez S."/>
            <person name="Szollosi G.J."/>
            <person name="Szarkandi J.G."/>
            <person name="Papp V."/>
            <person name="Albert L."/>
            <person name="Andreopoulos W."/>
            <person name="Angelini C."/>
            <person name="Antonin V."/>
            <person name="Barry K.W."/>
            <person name="Bougher N.L."/>
            <person name="Buchanan P."/>
            <person name="Buyck B."/>
            <person name="Bense V."/>
            <person name="Catcheside P."/>
            <person name="Chovatia M."/>
            <person name="Cooper J."/>
            <person name="Damon W."/>
            <person name="Desjardin D."/>
            <person name="Finy P."/>
            <person name="Geml J."/>
            <person name="Haridas S."/>
            <person name="Hughes K."/>
            <person name="Justo A."/>
            <person name="Karasinski D."/>
            <person name="Kautmanova I."/>
            <person name="Kiss B."/>
            <person name="Kocsube S."/>
            <person name="Kotiranta H."/>
            <person name="LaButti K.M."/>
            <person name="Lechner B.E."/>
            <person name="Liimatainen K."/>
            <person name="Lipzen A."/>
            <person name="Lukacs Z."/>
            <person name="Mihaltcheva S."/>
            <person name="Morgado L.N."/>
            <person name="Niskanen T."/>
            <person name="Noordeloos M.E."/>
            <person name="Ohm R.A."/>
            <person name="Ortiz-Santana B."/>
            <person name="Ovrebo C."/>
            <person name="Racz N."/>
            <person name="Riley R."/>
            <person name="Savchenko A."/>
            <person name="Shiryaev A."/>
            <person name="Soop K."/>
            <person name="Spirin V."/>
            <person name="Szebenyi C."/>
            <person name="Tomsovsky M."/>
            <person name="Tulloss R.E."/>
            <person name="Uehling J."/>
            <person name="Grigoriev I.V."/>
            <person name="Vagvolgyi C."/>
            <person name="Papp T."/>
            <person name="Martin F.M."/>
            <person name="Miettinen O."/>
            <person name="Hibbett D.S."/>
            <person name="Nagy L.G."/>
        </authorList>
    </citation>
    <scope>NUCLEOTIDE SEQUENCE [LARGE SCALE GENOMIC DNA]</scope>
    <source>
        <strain evidence="1 2">CBS 962.96</strain>
    </source>
</reference>
<accession>A0A4S8LMU1</accession>
<evidence type="ECO:0000313" key="2">
    <source>
        <dbReference type="Proteomes" id="UP000297245"/>
    </source>
</evidence>